<dbReference type="SUPFAM" id="SSF51735">
    <property type="entry name" value="NAD(P)-binding Rossmann-fold domains"/>
    <property type="match status" value="1"/>
</dbReference>
<keyword evidence="2" id="KW-0560">Oxidoreductase</keyword>
<evidence type="ECO:0000256" key="1">
    <source>
        <dbReference type="ARBA" id="ARBA00022857"/>
    </source>
</evidence>
<dbReference type="EMBL" id="JAUEPO010000003">
    <property type="protein sequence ID" value="KAK3328225.1"/>
    <property type="molecule type" value="Genomic_DNA"/>
</dbReference>
<dbReference type="Pfam" id="PF05368">
    <property type="entry name" value="NmrA"/>
    <property type="match status" value="1"/>
</dbReference>
<dbReference type="Proteomes" id="UP001286456">
    <property type="component" value="Unassembled WGS sequence"/>
</dbReference>
<comment type="caution">
    <text evidence="4">The sequence shown here is derived from an EMBL/GenBank/DDBJ whole genome shotgun (WGS) entry which is preliminary data.</text>
</comment>
<evidence type="ECO:0000259" key="3">
    <source>
        <dbReference type="Pfam" id="PF05368"/>
    </source>
</evidence>
<protein>
    <submittedName>
        <fullName evidence="4">NmrA-like family protein</fullName>
    </submittedName>
</protein>
<dbReference type="InterPro" id="IPR051609">
    <property type="entry name" value="NmrA/Isoflavone_reductase-like"/>
</dbReference>
<feature type="domain" description="NmrA-like" evidence="3">
    <location>
        <begin position="8"/>
        <end position="124"/>
    </location>
</feature>
<dbReference type="AlphaFoldDB" id="A0AAE0ING2"/>
<dbReference type="PANTHER" id="PTHR47706:SF9">
    <property type="entry name" value="NMRA-LIKE DOMAIN-CONTAINING PROTEIN-RELATED"/>
    <property type="match status" value="1"/>
</dbReference>
<organism evidence="4 5">
    <name type="scientific">Cercophora scortea</name>
    <dbReference type="NCBI Taxonomy" id="314031"/>
    <lineage>
        <taxon>Eukaryota</taxon>
        <taxon>Fungi</taxon>
        <taxon>Dikarya</taxon>
        <taxon>Ascomycota</taxon>
        <taxon>Pezizomycotina</taxon>
        <taxon>Sordariomycetes</taxon>
        <taxon>Sordariomycetidae</taxon>
        <taxon>Sordariales</taxon>
        <taxon>Lasiosphaeriaceae</taxon>
        <taxon>Cercophora</taxon>
    </lineage>
</organism>
<keyword evidence="5" id="KW-1185">Reference proteome</keyword>
<dbReference type="PANTHER" id="PTHR47706">
    <property type="entry name" value="NMRA-LIKE FAMILY PROTEIN"/>
    <property type="match status" value="1"/>
</dbReference>
<dbReference type="Gene3D" id="3.90.25.10">
    <property type="entry name" value="UDP-galactose 4-epimerase, domain 1"/>
    <property type="match status" value="1"/>
</dbReference>
<sequence length="343" mass="37146">MPSPTPFTVGIAGLTGKLGRLIAHNLLQSSTPTRPIHIRGLVRDLSSPNLPSPSESITLIRGDALDRAAATAFAAGCDVVLCAYLSIDDSMMLAAHKLLTDACVASGTVKRFFPADWTLDYTRLRMGDLPPKDVMLAVKEYLVTDAPGVEGVHVLNGAFMDTIFSGFFGLLELELEPDGKREGEGEGVEGVWRCWGTGEGVWELSTYASTAAFTAAAVLDEGAVGVLKFLGDRKSSTEIVATLNKVYNANIHLELRGSLAELFATMHERRAPLKDDPSYSAYLQYMPLFYEYFCTSGLAHLGPLDTMDNARYPSIKAETLEDFLTRTPLLELEVAFSKAGTPV</sequence>
<proteinExistence type="predicted"/>
<reference evidence="4" key="1">
    <citation type="journal article" date="2023" name="Mol. Phylogenet. Evol.">
        <title>Genome-scale phylogeny and comparative genomics of the fungal order Sordariales.</title>
        <authorList>
            <person name="Hensen N."/>
            <person name="Bonometti L."/>
            <person name="Westerberg I."/>
            <person name="Brannstrom I.O."/>
            <person name="Guillou S."/>
            <person name="Cros-Aarteil S."/>
            <person name="Calhoun S."/>
            <person name="Haridas S."/>
            <person name="Kuo A."/>
            <person name="Mondo S."/>
            <person name="Pangilinan J."/>
            <person name="Riley R."/>
            <person name="LaButti K."/>
            <person name="Andreopoulos B."/>
            <person name="Lipzen A."/>
            <person name="Chen C."/>
            <person name="Yan M."/>
            <person name="Daum C."/>
            <person name="Ng V."/>
            <person name="Clum A."/>
            <person name="Steindorff A."/>
            <person name="Ohm R.A."/>
            <person name="Martin F."/>
            <person name="Silar P."/>
            <person name="Natvig D.O."/>
            <person name="Lalanne C."/>
            <person name="Gautier V."/>
            <person name="Ament-Velasquez S.L."/>
            <person name="Kruys A."/>
            <person name="Hutchinson M.I."/>
            <person name="Powell A.J."/>
            <person name="Barry K."/>
            <person name="Miller A.N."/>
            <person name="Grigoriev I.V."/>
            <person name="Debuchy R."/>
            <person name="Gladieux P."/>
            <person name="Hiltunen Thoren M."/>
            <person name="Johannesson H."/>
        </authorList>
    </citation>
    <scope>NUCLEOTIDE SEQUENCE</scope>
    <source>
        <strain evidence="4">SMH4131-1</strain>
    </source>
</reference>
<evidence type="ECO:0000313" key="4">
    <source>
        <dbReference type="EMBL" id="KAK3328225.1"/>
    </source>
</evidence>
<dbReference type="InterPro" id="IPR008030">
    <property type="entry name" value="NmrA-like"/>
</dbReference>
<evidence type="ECO:0000256" key="2">
    <source>
        <dbReference type="ARBA" id="ARBA00023002"/>
    </source>
</evidence>
<dbReference type="Gene3D" id="3.40.50.720">
    <property type="entry name" value="NAD(P)-binding Rossmann-like Domain"/>
    <property type="match status" value="1"/>
</dbReference>
<dbReference type="InterPro" id="IPR036291">
    <property type="entry name" value="NAD(P)-bd_dom_sf"/>
</dbReference>
<name>A0AAE0ING2_9PEZI</name>
<accession>A0AAE0ING2</accession>
<dbReference type="GO" id="GO:0016491">
    <property type="term" value="F:oxidoreductase activity"/>
    <property type="evidence" value="ECO:0007669"/>
    <property type="project" value="UniProtKB-KW"/>
</dbReference>
<gene>
    <name evidence="4" type="ORF">B0T19DRAFT_185312</name>
</gene>
<reference evidence="4" key="2">
    <citation type="submission" date="2023-06" db="EMBL/GenBank/DDBJ databases">
        <authorList>
            <consortium name="Lawrence Berkeley National Laboratory"/>
            <person name="Haridas S."/>
            <person name="Hensen N."/>
            <person name="Bonometti L."/>
            <person name="Westerberg I."/>
            <person name="Brannstrom I.O."/>
            <person name="Guillou S."/>
            <person name="Cros-Aarteil S."/>
            <person name="Calhoun S."/>
            <person name="Kuo A."/>
            <person name="Mondo S."/>
            <person name="Pangilinan J."/>
            <person name="Riley R."/>
            <person name="Labutti K."/>
            <person name="Andreopoulos B."/>
            <person name="Lipzen A."/>
            <person name="Chen C."/>
            <person name="Yanf M."/>
            <person name="Daum C."/>
            <person name="Ng V."/>
            <person name="Clum A."/>
            <person name="Steindorff A."/>
            <person name="Ohm R."/>
            <person name="Martin F."/>
            <person name="Silar P."/>
            <person name="Natvig D."/>
            <person name="Lalanne C."/>
            <person name="Gautier V."/>
            <person name="Ament-Velasquez S.L."/>
            <person name="Kruys A."/>
            <person name="Hutchinson M.I."/>
            <person name="Powell A.J."/>
            <person name="Barry K."/>
            <person name="Miller A.N."/>
            <person name="Grigoriev I.V."/>
            <person name="Debuchy R."/>
            <person name="Gladieux P."/>
            <person name="Thoren M.H."/>
            <person name="Johannesson H."/>
        </authorList>
    </citation>
    <scope>NUCLEOTIDE SEQUENCE</scope>
    <source>
        <strain evidence="4">SMH4131-1</strain>
    </source>
</reference>
<keyword evidence="1" id="KW-0521">NADP</keyword>
<evidence type="ECO:0000313" key="5">
    <source>
        <dbReference type="Proteomes" id="UP001286456"/>
    </source>
</evidence>